<dbReference type="InterPro" id="IPR040818">
    <property type="entry name" value="Tsi6"/>
</dbReference>
<evidence type="ECO:0000313" key="2">
    <source>
        <dbReference type="EMBL" id="NHZ42952.1"/>
    </source>
</evidence>
<dbReference type="RefSeq" id="WP_167078946.1">
    <property type="nucleotide sequence ID" value="NZ_VVIW01000016.1"/>
</dbReference>
<dbReference type="Proteomes" id="UP000819052">
    <property type="component" value="Unassembled WGS sequence"/>
</dbReference>
<dbReference type="EMBL" id="VVIW01000016">
    <property type="protein sequence ID" value="NHZ42952.1"/>
    <property type="molecule type" value="Genomic_DNA"/>
</dbReference>
<proteinExistence type="predicted"/>
<evidence type="ECO:0000259" key="1">
    <source>
        <dbReference type="Pfam" id="PF18660"/>
    </source>
</evidence>
<evidence type="ECO:0000313" key="3">
    <source>
        <dbReference type="Proteomes" id="UP000819052"/>
    </source>
</evidence>
<name>A0ABX0MDZ7_9BURK</name>
<sequence length="85" mass="9542">MSREQLLELGRQKCSALLAQYPSSTALLSVLRQIEYLIGLDNGTITDRSRLKEIIIGVLTAREIEPLDDDAAETFYQIASEAKRM</sequence>
<keyword evidence="3" id="KW-1185">Reference proteome</keyword>
<protein>
    <recommendedName>
        <fullName evidence="1">Tsi6 domain-containing protein</fullName>
    </recommendedName>
</protein>
<feature type="domain" description="Tsi6" evidence="1">
    <location>
        <begin position="19"/>
        <end position="80"/>
    </location>
</feature>
<gene>
    <name evidence="2" type="ORF">F1609_22650</name>
</gene>
<accession>A0ABX0MDZ7</accession>
<organism evidence="2 3">
    <name type="scientific">Massilia aquatica</name>
    <dbReference type="NCBI Taxonomy" id="2609000"/>
    <lineage>
        <taxon>Bacteria</taxon>
        <taxon>Pseudomonadati</taxon>
        <taxon>Pseudomonadota</taxon>
        <taxon>Betaproteobacteria</taxon>
        <taxon>Burkholderiales</taxon>
        <taxon>Oxalobacteraceae</taxon>
        <taxon>Telluria group</taxon>
        <taxon>Massilia</taxon>
    </lineage>
</organism>
<dbReference type="Pfam" id="PF18660">
    <property type="entry name" value="Tsi6"/>
    <property type="match status" value="1"/>
</dbReference>
<reference evidence="2 3" key="1">
    <citation type="submission" date="2019-09" db="EMBL/GenBank/DDBJ databases">
        <title>Taxonomy of Antarctic Massilia spp.: description of Massilia rubra sp. nov., Massilia aquatica sp. nov., Massilia mucilaginosa sp. nov., Massilia frigida sp. nov. isolated from streams, lakes and regoliths.</title>
        <authorList>
            <person name="Holochova P."/>
            <person name="Sedlacek I."/>
            <person name="Kralova S."/>
            <person name="Maslanova I."/>
            <person name="Busse H.-J."/>
            <person name="Stankova E."/>
            <person name="Vrbovska V."/>
            <person name="Kovarovic V."/>
            <person name="Bartak M."/>
            <person name="Svec P."/>
            <person name="Pantucek R."/>
        </authorList>
    </citation>
    <scope>NUCLEOTIDE SEQUENCE [LARGE SCALE GENOMIC DNA]</scope>
    <source>
        <strain evidence="2 3">CCM 8693</strain>
    </source>
</reference>
<comment type="caution">
    <text evidence="2">The sequence shown here is derived from an EMBL/GenBank/DDBJ whole genome shotgun (WGS) entry which is preliminary data.</text>
</comment>